<reference evidence="1" key="1">
    <citation type="submission" date="2014-09" db="EMBL/GenBank/DDBJ databases">
        <authorList>
            <person name="Magalhaes I.L.F."/>
            <person name="Oliveira U."/>
            <person name="Santos F.R."/>
            <person name="Vidigal T.H.D.A."/>
            <person name="Brescovit A.D."/>
            <person name="Santos A.J."/>
        </authorList>
    </citation>
    <scope>NUCLEOTIDE SEQUENCE</scope>
    <source>
        <tissue evidence="1">Shoot tissue taken approximately 20 cm above the soil surface</tissue>
    </source>
</reference>
<organism evidence="1">
    <name type="scientific">Arundo donax</name>
    <name type="common">Giant reed</name>
    <name type="synonym">Donax arundinaceus</name>
    <dbReference type="NCBI Taxonomy" id="35708"/>
    <lineage>
        <taxon>Eukaryota</taxon>
        <taxon>Viridiplantae</taxon>
        <taxon>Streptophyta</taxon>
        <taxon>Embryophyta</taxon>
        <taxon>Tracheophyta</taxon>
        <taxon>Spermatophyta</taxon>
        <taxon>Magnoliopsida</taxon>
        <taxon>Liliopsida</taxon>
        <taxon>Poales</taxon>
        <taxon>Poaceae</taxon>
        <taxon>PACMAD clade</taxon>
        <taxon>Arundinoideae</taxon>
        <taxon>Arundineae</taxon>
        <taxon>Arundo</taxon>
    </lineage>
</organism>
<dbReference type="AlphaFoldDB" id="A0A0A8ZN09"/>
<dbReference type="EMBL" id="GBRH01258822">
    <property type="protein sequence ID" value="JAD39073.1"/>
    <property type="molecule type" value="Transcribed_RNA"/>
</dbReference>
<evidence type="ECO:0000313" key="1">
    <source>
        <dbReference type="EMBL" id="JAD39073.1"/>
    </source>
</evidence>
<protein>
    <submittedName>
        <fullName evidence="1">Uncharacterized protein</fullName>
    </submittedName>
</protein>
<reference evidence="1" key="2">
    <citation type="journal article" date="2015" name="Data Brief">
        <title>Shoot transcriptome of the giant reed, Arundo donax.</title>
        <authorList>
            <person name="Barrero R.A."/>
            <person name="Guerrero F.D."/>
            <person name="Moolhuijzen P."/>
            <person name="Goolsby J.A."/>
            <person name="Tidwell J."/>
            <person name="Bellgard S.E."/>
            <person name="Bellgard M.I."/>
        </authorList>
    </citation>
    <scope>NUCLEOTIDE SEQUENCE</scope>
    <source>
        <tissue evidence="1">Shoot tissue taken approximately 20 cm above the soil surface</tissue>
    </source>
</reference>
<proteinExistence type="predicted"/>
<name>A0A0A8ZN09_ARUDO</name>
<sequence length="61" mass="7088">MHHRNAYFILARDQHSNHTKQNEASSAPHFHVPKKCLMFTVRRASSNIFSLYCTSIAKEKT</sequence>
<accession>A0A0A8ZN09</accession>